<gene>
    <name evidence="1" type="ORF">HNQ45_001592</name>
</gene>
<dbReference type="Proteomes" id="UP000579136">
    <property type="component" value="Unassembled WGS sequence"/>
</dbReference>
<sequence>MALNFKIYETKHDADLFLADQIRKQLSLNTDSTLVLDLNEKLDDAYDFLIGEINNHPVSLSNVKLFLANSEGGAKFNQLDLPDQQIRNVKSDEDLDRHLDKKEKLNVAVLNLDHDFKGFKSGESSDLLFGAKELFIYASGVDASETVRKLYDADMSRDSVLSKVKNHRMVTVILDEDAASKLDKDIREFYTYKFA</sequence>
<organism evidence="1 2">
    <name type="scientific">Nosocomiicoccus ampullae</name>
    <dbReference type="NCBI Taxonomy" id="489910"/>
    <lineage>
        <taxon>Bacteria</taxon>
        <taxon>Bacillati</taxon>
        <taxon>Bacillota</taxon>
        <taxon>Bacilli</taxon>
        <taxon>Bacillales</taxon>
        <taxon>Staphylococcaceae</taxon>
        <taxon>Nosocomiicoccus</taxon>
    </lineage>
</organism>
<dbReference type="EMBL" id="JACHHF010000013">
    <property type="protein sequence ID" value="MBB5176678.1"/>
    <property type="molecule type" value="Genomic_DNA"/>
</dbReference>
<accession>A0A9Q2HFZ7</accession>
<reference evidence="1 2" key="1">
    <citation type="submission" date="2020-08" db="EMBL/GenBank/DDBJ databases">
        <title>Genomic Encyclopedia of Type Strains, Phase IV (KMG-IV): sequencing the most valuable type-strain genomes for metagenomic binning, comparative biology and taxonomic classification.</title>
        <authorList>
            <person name="Goeker M."/>
        </authorList>
    </citation>
    <scope>NUCLEOTIDE SEQUENCE [LARGE SCALE GENOMIC DNA]</scope>
    <source>
        <strain evidence="1 2">DSM 19163</strain>
    </source>
</reference>
<evidence type="ECO:0000313" key="2">
    <source>
        <dbReference type="Proteomes" id="UP000579136"/>
    </source>
</evidence>
<keyword evidence="2" id="KW-1185">Reference proteome</keyword>
<protein>
    <recommendedName>
        <fullName evidence="3">Glucosamine-6-phosphate isomerase</fullName>
    </recommendedName>
</protein>
<dbReference type="SUPFAM" id="SSF100950">
    <property type="entry name" value="NagB/RpiA/CoA transferase-like"/>
    <property type="match status" value="1"/>
</dbReference>
<dbReference type="Gene3D" id="3.40.50.1360">
    <property type="match status" value="1"/>
</dbReference>
<comment type="caution">
    <text evidence="1">The sequence shown here is derived from an EMBL/GenBank/DDBJ whole genome shotgun (WGS) entry which is preliminary data.</text>
</comment>
<evidence type="ECO:0000313" key="1">
    <source>
        <dbReference type="EMBL" id="MBB5176678.1"/>
    </source>
</evidence>
<dbReference type="InterPro" id="IPR037171">
    <property type="entry name" value="NagB/RpiA_transferase-like"/>
</dbReference>
<dbReference type="RefSeq" id="WP_183675507.1">
    <property type="nucleotide sequence ID" value="NZ_CBCRYX010000016.1"/>
</dbReference>
<dbReference type="AlphaFoldDB" id="A0A9Q2HFZ7"/>
<proteinExistence type="predicted"/>
<name>A0A9Q2HFZ7_9STAP</name>
<evidence type="ECO:0008006" key="3">
    <source>
        <dbReference type="Google" id="ProtNLM"/>
    </source>
</evidence>